<dbReference type="GO" id="GO:0005094">
    <property type="term" value="F:Rho GDP-dissociation inhibitor activity"/>
    <property type="evidence" value="ECO:0007669"/>
    <property type="project" value="InterPro"/>
</dbReference>
<dbReference type="FunFam" id="2.70.50.30:FF:000004">
    <property type="entry name" value="Rho GDP-dissociation inhibitor 1"/>
    <property type="match status" value="1"/>
</dbReference>
<protein>
    <submittedName>
        <fullName evidence="5">E set domain-containing protein</fullName>
    </submittedName>
</protein>
<comment type="similarity">
    <text evidence="2">Belongs to the Rho GDI family.</text>
</comment>
<dbReference type="SUPFAM" id="SSF81296">
    <property type="entry name" value="E set domains"/>
    <property type="match status" value="1"/>
</dbReference>
<dbReference type="EMBL" id="ML004449">
    <property type="protein sequence ID" value="RKP30937.1"/>
    <property type="molecule type" value="Genomic_DNA"/>
</dbReference>
<dbReference type="InterPro" id="IPR014756">
    <property type="entry name" value="Ig_E-set"/>
</dbReference>
<dbReference type="Pfam" id="PF02115">
    <property type="entry name" value="Rho_GDI"/>
    <property type="match status" value="1"/>
</dbReference>
<evidence type="ECO:0000256" key="1">
    <source>
        <dbReference type="ARBA" id="ARBA00004496"/>
    </source>
</evidence>
<accession>A0A4P9ZDB9</accession>
<organism evidence="5 6">
    <name type="scientific">Metschnikowia bicuspidata</name>
    <dbReference type="NCBI Taxonomy" id="27322"/>
    <lineage>
        <taxon>Eukaryota</taxon>
        <taxon>Fungi</taxon>
        <taxon>Dikarya</taxon>
        <taxon>Ascomycota</taxon>
        <taxon>Saccharomycotina</taxon>
        <taxon>Pichiomycetes</taxon>
        <taxon>Metschnikowiaceae</taxon>
        <taxon>Metschnikowia</taxon>
    </lineage>
</organism>
<dbReference type="AlphaFoldDB" id="A0A4P9ZDB9"/>
<keyword evidence="3" id="KW-0343">GTPase activation</keyword>
<evidence type="ECO:0000256" key="3">
    <source>
        <dbReference type="ARBA" id="ARBA00022468"/>
    </source>
</evidence>
<name>A0A4P9ZDB9_9ASCO</name>
<keyword evidence="6" id="KW-1185">Reference proteome</keyword>
<keyword evidence="4" id="KW-0963">Cytoplasm</keyword>
<evidence type="ECO:0000256" key="4">
    <source>
        <dbReference type="ARBA" id="ARBA00022490"/>
    </source>
</evidence>
<dbReference type="InterPro" id="IPR000406">
    <property type="entry name" value="Rho_GDI"/>
</dbReference>
<dbReference type="GO" id="GO:0005096">
    <property type="term" value="F:GTPase activator activity"/>
    <property type="evidence" value="ECO:0007669"/>
    <property type="project" value="UniProtKB-KW"/>
</dbReference>
<dbReference type="PANTHER" id="PTHR10980:SF3">
    <property type="entry name" value="LD16419P"/>
    <property type="match status" value="1"/>
</dbReference>
<sequence>MEDEFMSETTEKYQVSQKKTIEEYAKLDAEDESLAKWKASFGLSADAKPYPVKADDKRTVVIVEMALVYPENPELQDIVIPLEDASGNTLAKSEIKFEVKEKAVYDIRVRFRVQHELITGLRYLHLVKKAGIPVDKMDEPLGSYVPNTVEKPSYEKYLGKTEAPSGVFARGQYAATTRFIDDDKTCHLQFSWTFKIVK</sequence>
<evidence type="ECO:0000313" key="6">
    <source>
        <dbReference type="Proteomes" id="UP000268321"/>
    </source>
</evidence>
<dbReference type="Proteomes" id="UP000268321">
    <property type="component" value="Unassembled WGS sequence"/>
</dbReference>
<gene>
    <name evidence="5" type="ORF">METBISCDRAFT_22833</name>
</gene>
<dbReference type="Gene3D" id="2.70.50.30">
    <property type="entry name" value="Coagulation Factor XIII, subunit A, domain 1"/>
    <property type="match status" value="1"/>
</dbReference>
<dbReference type="GO" id="GO:0007266">
    <property type="term" value="P:Rho protein signal transduction"/>
    <property type="evidence" value="ECO:0007669"/>
    <property type="project" value="InterPro"/>
</dbReference>
<dbReference type="OrthoDB" id="1683373at2759"/>
<dbReference type="InterPro" id="IPR024792">
    <property type="entry name" value="RhoGDI_dom_sf"/>
</dbReference>
<evidence type="ECO:0000256" key="2">
    <source>
        <dbReference type="ARBA" id="ARBA00009758"/>
    </source>
</evidence>
<dbReference type="GO" id="GO:0016020">
    <property type="term" value="C:membrane"/>
    <property type="evidence" value="ECO:0007669"/>
    <property type="project" value="TreeGrafter"/>
</dbReference>
<reference evidence="6" key="1">
    <citation type="journal article" date="2018" name="Nat. Microbiol.">
        <title>Leveraging single-cell genomics to expand the fungal tree of life.</title>
        <authorList>
            <person name="Ahrendt S.R."/>
            <person name="Quandt C.A."/>
            <person name="Ciobanu D."/>
            <person name="Clum A."/>
            <person name="Salamov A."/>
            <person name="Andreopoulos B."/>
            <person name="Cheng J.F."/>
            <person name="Woyke T."/>
            <person name="Pelin A."/>
            <person name="Henrissat B."/>
            <person name="Reynolds N.K."/>
            <person name="Benny G.L."/>
            <person name="Smith M.E."/>
            <person name="James T.Y."/>
            <person name="Grigoriev I.V."/>
        </authorList>
    </citation>
    <scope>NUCLEOTIDE SEQUENCE [LARGE SCALE GENOMIC DNA]</scope>
    <source>
        <strain evidence="6">Baker2002</strain>
    </source>
</reference>
<evidence type="ECO:0000313" key="5">
    <source>
        <dbReference type="EMBL" id="RKP30937.1"/>
    </source>
</evidence>
<dbReference type="PANTHER" id="PTHR10980">
    <property type="entry name" value="RHO GDP-DISSOCIATION INHIBITOR"/>
    <property type="match status" value="1"/>
</dbReference>
<proteinExistence type="inferred from homology"/>
<comment type="subcellular location">
    <subcellularLocation>
        <location evidence="1">Cytoplasm</location>
    </subcellularLocation>
</comment>
<dbReference type="GO" id="GO:0005829">
    <property type="term" value="C:cytosol"/>
    <property type="evidence" value="ECO:0007669"/>
    <property type="project" value="TreeGrafter"/>
</dbReference>